<dbReference type="AlphaFoldDB" id="A0A7C3EJ86"/>
<evidence type="ECO:0000256" key="2">
    <source>
        <dbReference type="ARBA" id="ARBA00022980"/>
    </source>
</evidence>
<reference evidence="7" key="1">
    <citation type="journal article" date="2020" name="mSystems">
        <title>Genome- and Community-Level Interaction Insights into Carbon Utilization and Element Cycling Functions of Hydrothermarchaeota in Hydrothermal Sediment.</title>
        <authorList>
            <person name="Zhou Z."/>
            <person name="Liu Y."/>
            <person name="Xu W."/>
            <person name="Pan J."/>
            <person name="Luo Z.H."/>
            <person name="Li M."/>
        </authorList>
    </citation>
    <scope>NUCLEOTIDE SEQUENCE [LARGE SCALE GENOMIC DNA]</scope>
    <source>
        <strain evidence="7">SpSt-503</strain>
    </source>
</reference>
<protein>
    <recommendedName>
        <fullName evidence="4 5">Large ribosomal subunit protein uL4</fullName>
    </recommendedName>
</protein>
<dbReference type="GO" id="GO:1990904">
    <property type="term" value="C:ribonucleoprotein complex"/>
    <property type="evidence" value="ECO:0007669"/>
    <property type="project" value="UniProtKB-KW"/>
</dbReference>
<keyword evidence="3 5" id="KW-0687">Ribonucleoprotein</keyword>
<keyword evidence="2 5" id="KW-0689">Ribosomal protein</keyword>
<feature type="compositionally biased region" description="Basic residues" evidence="6">
    <location>
        <begin position="64"/>
        <end position="76"/>
    </location>
</feature>
<evidence type="ECO:0000256" key="5">
    <source>
        <dbReference type="HAMAP-Rule" id="MF_01328"/>
    </source>
</evidence>
<comment type="caution">
    <text evidence="7">The sequence shown here is derived from an EMBL/GenBank/DDBJ whole genome shotgun (WGS) entry which is preliminary data.</text>
</comment>
<evidence type="ECO:0000256" key="1">
    <source>
        <dbReference type="ARBA" id="ARBA00010528"/>
    </source>
</evidence>
<comment type="subunit">
    <text evidence="5">Part of the 50S ribosomal subunit.</text>
</comment>
<dbReference type="GO" id="GO:0019843">
    <property type="term" value="F:rRNA binding"/>
    <property type="evidence" value="ECO:0007669"/>
    <property type="project" value="UniProtKB-UniRule"/>
</dbReference>
<gene>
    <name evidence="5" type="primary">rplD</name>
    <name evidence="7" type="ORF">ENS59_02195</name>
</gene>
<dbReference type="InterPro" id="IPR023574">
    <property type="entry name" value="Ribosomal_uL4_dom_sf"/>
</dbReference>
<dbReference type="GO" id="GO:0005840">
    <property type="term" value="C:ribosome"/>
    <property type="evidence" value="ECO:0007669"/>
    <property type="project" value="UniProtKB-KW"/>
</dbReference>
<evidence type="ECO:0000256" key="6">
    <source>
        <dbReference type="SAM" id="MobiDB-lite"/>
    </source>
</evidence>
<dbReference type="InterPro" id="IPR002136">
    <property type="entry name" value="Ribosomal_uL4"/>
</dbReference>
<dbReference type="NCBIfam" id="TIGR03953">
    <property type="entry name" value="rplD_bact"/>
    <property type="match status" value="1"/>
</dbReference>
<keyword evidence="5" id="KW-0699">rRNA-binding</keyword>
<dbReference type="PANTHER" id="PTHR10746">
    <property type="entry name" value="50S RIBOSOMAL PROTEIN L4"/>
    <property type="match status" value="1"/>
</dbReference>
<dbReference type="HAMAP" id="MF_01328_B">
    <property type="entry name" value="Ribosomal_uL4_B"/>
    <property type="match status" value="1"/>
</dbReference>
<evidence type="ECO:0000313" key="7">
    <source>
        <dbReference type="EMBL" id="HFH28309.1"/>
    </source>
</evidence>
<name>A0A7C3EJ86_9SPIR</name>
<evidence type="ECO:0000256" key="4">
    <source>
        <dbReference type="ARBA" id="ARBA00035244"/>
    </source>
</evidence>
<dbReference type="Gene3D" id="3.40.1370.10">
    <property type="match status" value="1"/>
</dbReference>
<evidence type="ECO:0000256" key="3">
    <source>
        <dbReference type="ARBA" id="ARBA00023274"/>
    </source>
</evidence>
<dbReference type="EMBL" id="DSVL01000067">
    <property type="protein sequence ID" value="HFH28309.1"/>
    <property type="molecule type" value="Genomic_DNA"/>
</dbReference>
<dbReference type="PANTHER" id="PTHR10746:SF6">
    <property type="entry name" value="LARGE RIBOSOMAL SUBUNIT PROTEIN UL4M"/>
    <property type="match status" value="1"/>
</dbReference>
<dbReference type="GO" id="GO:0003735">
    <property type="term" value="F:structural constituent of ribosome"/>
    <property type="evidence" value="ECO:0007669"/>
    <property type="project" value="InterPro"/>
</dbReference>
<comment type="function">
    <text evidence="5">One of the primary rRNA binding proteins, this protein initially binds near the 5'-end of the 23S rRNA. It is important during the early stages of 50S assembly. It makes multiple contacts with different domains of the 23S rRNA in the assembled 50S subunit and ribosome.</text>
</comment>
<proteinExistence type="inferred from homology"/>
<dbReference type="InterPro" id="IPR013005">
    <property type="entry name" value="Ribosomal_uL4-like"/>
</dbReference>
<accession>A0A7C3EJ86</accession>
<comment type="function">
    <text evidence="5">Forms part of the polypeptide exit tunnel.</text>
</comment>
<dbReference type="Pfam" id="PF00573">
    <property type="entry name" value="Ribosomal_L4"/>
    <property type="match status" value="1"/>
</dbReference>
<keyword evidence="5" id="KW-0694">RNA-binding</keyword>
<dbReference type="GO" id="GO:0006412">
    <property type="term" value="P:translation"/>
    <property type="evidence" value="ECO:0007669"/>
    <property type="project" value="UniProtKB-UniRule"/>
</dbReference>
<comment type="similarity">
    <text evidence="1 5">Belongs to the universal ribosomal protein uL4 family.</text>
</comment>
<organism evidence="7">
    <name type="scientific">Gracilinema caldarium</name>
    <dbReference type="NCBI Taxonomy" id="215591"/>
    <lineage>
        <taxon>Bacteria</taxon>
        <taxon>Pseudomonadati</taxon>
        <taxon>Spirochaetota</taxon>
        <taxon>Spirochaetia</taxon>
        <taxon>Spirochaetales</taxon>
        <taxon>Breznakiellaceae</taxon>
        <taxon>Gracilinema</taxon>
    </lineage>
</organism>
<dbReference type="SUPFAM" id="SSF52166">
    <property type="entry name" value="Ribosomal protein L4"/>
    <property type="match status" value="1"/>
</dbReference>
<feature type="region of interest" description="Disordered" evidence="6">
    <location>
        <begin position="48"/>
        <end position="77"/>
    </location>
</feature>
<sequence>MNRTVYSIDGKELRTIELDDAVFGLPVNEEVIWYAVNNELANRRLGTASTKDRAEVHGSNTKPYKQKGTGRARRGDKKSPLMVGGGIVFGPKPRDFSYAMPKKAKRLALKSILSLKAQSDILKVVEDFTVESGKTKDLVKILNNFGDQERTVVILKDNDVMVKQAGRNIPWLTFLSYDNLTAHDLFYGRRVIMMEGAAKNLSTFYSEGAEGAE</sequence>